<sequence>MPTPRFAALMFAALTVPGTAFAADYPAGPITVVVPYAAGGLADNIARPVADALGKVLKQSVIVENKGGAGGVVGTGFVARAKPDGYTLLLTLSAISGLPEADRLLGRKPAFQLDQFVPIARVTADPNLLVVSADAPWKSVADLVADSKQHPTALNYGSSGVYGAMHIPMEMFKAASGAQITHVPFSGGGPAMVSLLGGQIQTAASGPANAGNFIKTGKMRALAHWGSQPLPAYPGLPSLKSLGYDAEFVQWSALMAPAQTPPAVIDTLRNAMRAVTADPALKQVFSNLGSPIEYMDAPEFATYWKADAERVVAAVKKIGKVD</sequence>
<keyword evidence="2" id="KW-0732">Signal</keyword>
<comment type="caution">
    <text evidence="3">The sequence shown here is derived from an EMBL/GenBank/DDBJ whole genome shotgun (WGS) entry which is preliminary data.</text>
</comment>
<dbReference type="PIRSF" id="PIRSF017082">
    <property type="entry name" value="YflP"/>
    <property type="match status" value="1"/>
</dbReference>
<dbReference type="InterPro" id="IPR005064">
    <property type="entry name" value="BUG"/>
</dbReference>
<evidence type="ECO:0000313" key="4">
    <source>
        <dbReference type="Proteomes" id="UP000542125"/>
    </source>
</evidence>
<dbReference type="CDD" id="cd07012">
    <property type="entry name" value="PBP2_Bug_TTT"/>
    <property type="match status" value="1"/>
</dbReference>
<organism evidence="3 4">
    <name type="scientific">Pigmentiphaga litoralis</name>
    <dbReference type="NCBI Taxonomy" id="516702"/>
    <lineage>
        <taxon>Bacteria</taxon>
        <taxon>Pseudomonadati</taxon>
        <taxon>Pseudomonadota</taxon>
        <taxon>Betaproteobacteria</taxon>
        <taxon>Burkholderiales</taxon>
        <taxon>Alcaligenaceae</taxon>
        <taxon>Pigmentiphaga</taxon>
    </lineage>
</organism>
<dbReference type="PANTHER" id="PTHR42928">
    <property type="entry name" value="TRICARBOXYLATE-BINDING PROTEIN"/>
    <property type="match status" value="1"/>
</dbReference>
<dbReference type="EMBL" id="JACBYR010000001">
    <property type="protein sequence ID" value="NYE81860.1"/>
    <property type="molecule type" value="Genomic_DNA"/>
</dbReference>
<dbReference type="Pfam" id="PF03401">
    <property type="entry name" value="TctC"/>
    <property type="match status" value="1"/>
</dbReference>
<dbReference type="Gene3D" id="3.40.190.150">
    <property type="entry name" value="Bordetella uptake gene, domain 1"/>
    <property type="match status" value="1"/>
</dbReference>
<proteinExistence type="inferred from homology"/>
<dbReference type="SUPFAM" id="SSF53850">
    <property type="entry name" value="Periplasmic binding protein-like II"/>
    <property type="match status" value="1"/>
</dbReference>
<dbReference type="RefSeq" id="WP_179584199.1">
    <property type="nucleotide sequence ID" value="NZ_JACBYR010000001.1"/>
</dbReference>
<dbReference type="Gene3D" id="3.40.190.10">
    <property type="entry name" value="Periplasmic binding protein-like II"/>
    <property type="match status" value="1"/>
</dbReference>
<gene>
    <name evidence="3" type="ORF">FHW18_001131</name>
</gene>
<comment type="similarity">
    <text evidence="1">Belongs to the UPF0065 (bug) family.</text>
</comment>
<dbReference type="InterPro" id="IPR042100">
    <property type="entry name" value="Bug_dom1"/>
</dbReference>
<protein>
    <submittedName>
        <fullName evidence="3">Tripartite-type tricarboxylate transporter receptor subunit TctC</fullName>
    </submittedName>
</protein>
<name>A0A7Y9IRR0_9BURK</name>
<accession>A0A7Y9IRR0</accession>
<evidence type="ECO:0000256" key="1">
    <source>
        <dbReference type="ARBA" id="ARBA00006987"/>
    </source>
</evidence>
<keyword evidence="3" id="KW-0675">Receptor</keyword>
<feature type="signal peptide" evidence="2">
    <location>
        <begin position="1"/>
        <end position="22"/>
    </location>
</feature>
<reference evidence="3 4" key="1">
    <citation type="submission" date="2020-07" db="EMBL/GenBank/DDBJ databases">
        <title>Genomic Encyclopedia of Type Strains, Phase IV (KMG-V): Genome sequencing to study the core and pangenomes of soil and plant-associated prokaryotes.</title>
        <authorList>
            <person name="Whitman W."/>
        </authorList>
    </citation>
    <scope>NUCLEOTIDE SEQUENCE [LARGE SCALE GENOMIC DNA]</scope>
    <source>
        <strain evidence="3 4">SAS40</strain>
    </source>
</reference>
<evidence type="ECO:0000256" key="2">
    <source>
        <dbReference type="SAM" id="SignalP"/>
    </source>
</evidence>
<feature type="chain" id="PRO_5031408712" evidence="2">
    <location>
        <begin position="23"/>
        <end position="322"/>
    </location>
</feature>
<dbReference type="PANTHER" id="PTHR42928:SF5">
    <property type="entry name" value="BLR1237 PROTEIN"/>
    <property type="match status" value="1"/>
</dbReference>
<dbReference type="AlphaFoldDB" id="A0A7Y9IRR0"/>
<evidence type="ECO:0000313" key="3">
    <source>
        <dbReference type="EMBL" id="NYE81860.1"/>
    </source>
</evidence>
<dbReference type="Proteomes" id="UP000542125">
    <property type="component" value="Unassembled WGS sequence"/>
</dbReference>
<keyword evidence="4" id="KW-1185">Reference proteome</keyword>